<evidence type="ECO:0000313" key="2">
    <source>
        <dbReference type="Proteomes" id="UP000035682"/>
    </source>
</evidence>
<reference evidence="2" key="2">
    <citation type="submission" date="2014-09" db="EMBL/GenBank/DDBJ databases">
        <authorList>
            <person name="Martin A.A."/>
        </authorList>
    </citation>
    <scope>NUCLEOTIDE SEQUENCE</scope>
    <source>
        <strain evidence="2">ED321</strain>
    </source>
</reference>
<proteinExistence type="predicted"/>
<dbReference type="RefSeq" id="XP_024499034.1">
    <property type="nucleotide sequence ID" value="XM_024650429.1"/>
</dbReference>
<dbReference type="AlphaFoldDB" id="A0A090KQL6"/>
<organism evidence="1">
    <name type="scientific">Strongyloides ratti</name>
    <name type="common">Parasitic roundworm</name>
    <dbReference type="NCBI Taxonomy" id="34506"/>
    <lineage>
        <taxon>Eukaryota</taxon>
        <taxon>Metazoa</taxon>
        <taxon>Ecdysozoa</taxon>
        <taxon>Nematoda</taxon>
        <taxon>Chromadorea</taxon>
        <taxon>Rhabditida</taxon>
        <taxon>Tylenchina</taxon>
        <taxon>Panagrolaimomorpha</taxon>
        <taxon>Strongyloidoidea</taxon>
        <taxon>Strongyloididae</taxon>
        <taxon>Strongyloides</taxon>
    </lineage>
</organism>
<evidence type="ECO:0000313" key="4">
    <source>
        <dbReference type="WormBase" id="SRAE_X000156700"/>
    </source>
</evidence>
<dbReference type="Proteomes" id="UP000035682">
    <property type="component" value="Unplaced"/>
</dbReference>
<dbReference type="EMBL" id="LN609396">
    <property type="protein sequence ID" value="CEF59823.1"/>
    <property type="molecule type" value="Genomic_DNA"/>
</dbReference>
<keyword evidence="2" id="KW-1185">Reference proteome</keyword>
<dbReference type="WBParaSite" id="SRAE_X000156700.1">
    <property type="protein sequence ID" value="SRAE_X000156700.1"/>
    <property type="gene ID" value="WBGene00267140"/>
</dbReference>
<dbReference type="OMA" id="YCNDYRI"/>
<name>A0A090KQL6_STRRB</name>
<dbReference type="CTD" id="36384634"/>
<gene>
    <name evidence="1 3 4" type="ORF">SRAE_X000156700</name>
</gene>
<reference evidence="3" key="3">
    <citation type="submission" date="2020-12" db="UniProtKB">
        <authorList>
            <consortium name="WormBaseParasite"/>
        </authorList>
    </citation>
    <scope>IDENTIFICATION</scope>
</reference>
<accession>A0A090KQL6</accession>
<dbReference type="WormBase" id="SRAE_X000156700">
    <property type="protein sequence ID" value="SRP06523"/>
    <property type="gene ID" value="WBGene00267140"/>
</dbReference>
<dbReference type="GeneID" id="36384634"/>
<reference evidence="1" key="1">
    <citation type="submission" date="2014-09" db="EMBL/GenBank/DDBJ databases">
        <authorList>
            <person name="Aslett A.Martin."/>
        </authorList>
    </citation>
    <scope>NUCLEOTIDE SEQUENCE</scope>
    <source>
        <strain evidence="1">ED321 Heterogonic</strain>
    </source>
</reference>
<sequence>MFEVSCWYSFNNLKNTLIIWEGVMAIWNENCKSEMECVELWKEYNGNYINFFPYHNIKKITSDGYWTCAEIIGKFDNGKNFFYHAITPKKSKLFFDFILRFFNTSIIDIEITLDPNPYRNWSENECENRLMEWRDLSYHFLKKTAKINKNSNMPI</sequence>
<evidence type="ECO:0000313" key="3">
    <source>
        <dbReference type="WBParaSite" id="SRAE_X000156700.1"/>
    </source>
</evidence>
<protein>
    <submittedName>
        <fullName evidence="1 3">Uncharacterized protein</fullName>
    </submittedName>
</protein>
<dbReference type="OrthoDB" id="5871586at2759"/>
<evidence type="ECO:0000313" key="1">
    <source>
        <dbReference type="EMBL" id="CEF59823.1"/>
    </source>
</evidence>